<protein>
    <submittedName>
        <fullName evidence="1">DUF177 domain-containing protein</fullName>
    </submittedName>
</protein>
<gene>
    <name evidence="1" type="ORF">DT065_05240</name>
</gene>
<evidence type="ECO:0000313" key="2">
    <source>
        <dbReference type="Proteomes" id="UP000252100"/>
    </source>
</evidence>
<reference evidence="1 2" key="1">
    <citation type="journal article" date="2018" name="J. Microbiol.">
        <title>Salicibibacter kimchii gen. nov., sp. nov., a moderately halophilic and alkalitolerant bacterium in the family Bacillaceae, isolated from kimchi.</title>
        <authorList>
            <person name="Jang J.Y."/>
            <person name="Oh Y.J."/>
            <person name="Lim S.K."/>
            <person name="Park H.K."/>
            <person name="Lee C."/>
            <person name="Kim J.Y."/>
            <person name="Lee M.A."/>
            <person name="Choi H.J."/>
        </authorList>
    </citation>
    <scope>NUCLEOTIDE SEQUENCE [LARGE SCALE GENOMIC DNA]</scope>
    <source>
        <strain evidence="1 2">NKC1-1</strain>
    </source>
</reference>
<accession>A0A345BX03</accession>
<dbReference type="Proteomes" id="UP000252100">
    <property type="component" value="Chromosome"/>
</dbReference>
<dbReference type="AlphaFoldDB" id="A0A345BX03"/>
<dbReference type="Pfam" id="PF02620">
    <property type="entry name" value="YceD"/>
    <property type="match status" value="1"/>
</dbReference>
<name>A0A345BX03_9BACI</name>
<organism evidence="1 2">
    <name type="scientific">Salicibibacter kimchii</name>
    <dbReference type="NCBI Taxonomy" id="2099786"/>
    <lineage>
        <taxon>Bacteria</taxon>
        <taxon>Bacillati</taxon>
        <taxon>Bacillota</taxon>
        <taxon>Bacilli</taxon>
        <taxon>Bacillales</taxon>
        <taxon>Bacillaceae</taxon>
        <taxon>Salicibibacter</taxon>
    </lineage>
</organism>
<proteinExistence type="predicted"/>
<dbReference type="InterPro" id="IPR003772">
    <property type="entry name" value="YceD"/>
</dbReference>
<dbReference type="KEGG" id="rue:DT065_05240"/>
<evidence type="ECO:0000313" key="1">
    <source>
        <dbReference type="EMBL" id="AXF55484.1"/>
    </source>
</evidence>
<keyword evidence="2" id="KW-1185">Reference proteome</keyword>
<sequence>MLTNHEYDRYNYSCCLEVKQLRWTIQQLLANSATGIEIDRHVDVSELTERDKELIAISKAHVTGNVEVENEHAHFHMAVQGTMTLPDSNTLAETDVPFDITMVESFRMDGLEPPGDDETVHAPENGYVDVLPYIKEHILLAIPMRVINTEKKEGPAPQAGTGWNVVDVEEKEDSDAKDNVDPRLADLAKFFRDED</sequence>
<dbReference type="EMBL" id="CP031092">
    <property type="protein sequence ID" value="AXF55484.1"/>
    <property type="molecule type" value="Genomic_DNA"/>
</dbReference>